<dbReference type="GeneID" id="25397769"/>
<evidence type="ECO:0000259" key="10">
    <source>
        <dbReference type="PROSITE" id="PS50112"/>
    </source>
</evidence>
<dbReference type="InParanoid" id="L0HDQ4"/>
<proteinExistence type="predicted"/>
<dbReference type="InterPro" id="IPR001789">
    <property type="entry name" value="Sig_transdc_resp-reg_receiver"/>
</dbReference>
<dbReference type="InterPro" id="IPR052162">
    <property type="entry name" value="Sensor_kinase/Photoreceptor"/>
</dbReference>
<dbReference type="Pfam" id="PF08448">
    <property type="entry name" value="PAS_4"/>
    <property type="match status" value="2"/>
</dbReference>
<evidence type="ECO:0000256" key="6">
    <source>
        <dbReference type="PROSITE-ProRule" id="PRU00169"/>
    </source>
</evidence>
<dbReference type="PANTHER" id="PTHR43304:SF1">
    <property type="entry name" value="PAC DOMAIN-CONTAINING PROTEIN"/>
    <property type="match status" value="1"/>
</dbReference>
<dbReference type="CDD" id="cd00156">
    <property type="entry name" value="REC"/>
    <property type="match status" value="1"/>
</dbReference>
<keyword evidence="13" id="KW-1185">Reference proteome</keyword>
<dbReference type="CDD" id="cd00130">
    <property type="entry name" value="PAS"/>
    <property type="match status" value="7"/>
</dbReference>
<dbReference type="InterPro" id="IPR029016">
    <property type="entry name" value="GAF-like_dom_sf"/>
</dbReference>
<dbReference type="Gene3D" id="3.30.450.40">
    <property type="match status" value="1"/>
</dbReference>
<dbReference type="HOGENOM" id="CLU_000445_114_58_2"/>
<dbReference type="Gene3D" id="3.40.50.2300">
    <property type="match status" value="1"/>
</dbReference>
<feature type="domain" description="PAS" evidence="10">
    <location>
        <begin position="274"/>
        <end position="345"/>
    </location>
</feature>
<evidence type="ECO:0000256" key="2">
    <source>
        <dbReference type="ARBA" id="ARBA00012438"/>
    </source>
</evidence>
<feature type="domain" description="PAC" evidence="11">
    <location>
        <begin position="221"/>
        <end position="273"/>
    </location>
</feature>
<evidence type="ECO:0000256" key="7">
    <source>
        <dbReference type="SAM" id="Coils"/>
    </source>
</evidence>
<reference evidence="13" key="1">
    <citation type="submission" date="2011-12" db="EMBL/GenBank/DDBJ databases">
        <title>Complete sequence of Methanoregula formicicum SMSP.</title>
        <authorList>
            <person name="Lucas S."/>
            <person name="Han J."/>
            <person name="Lapidus A."/>
            <person name="Cheng J.-F."/>
            <person name="Goodwin L."/>
            <person name="Pitluck S."/>
            <person name="Peters L."/>
            <person name="Ovchinnikova G."/>
            <person name="Teshima H."/>
            <person name="Detter J.C."/>
            <person name="Han C."/>
            <person name="Tapia R."/>
            <person name="Land M."/>
            <person name="Hauser L."/>
            <person name="Kyrpides N."/>
            <person name="Ivanova N."/>
            <person name="Pagani I."/>
            <person name="Imachi H."/>
            <person name="Tamaki H."/>
            <person name="Sekiguchi Y."/>
            <person name="Kamagata Y."/>
            <person name="Cadillo-Quiroz H."/>
            <person name="Zinder S."/>
            <person name="Liu W.-T."/>
            <person name="Woyke T."/>
        </authorList>
    </citation>
    <scope>NUCLEOTIDE SEQUENCE [LARGE SCALE GENOMIC DNA]</scope>
    <source>
        <strain evidence="13">DSM 22288 / NBRC 105244 / SMSP</strain>
    </source>
</reference>
<dbReference type="PROSITE" id="PS50113">
    <property type="entry name" value="PAC"/>
    <property type="match status" value="7"/>
</dbReference>
<dbReference type="InterPro" id="IPR005467">
    <property type="entry name" value="His_kinase_dom"/>
</dbReference>
<dbReference type="GO" id="GO:0000160">
    <property type="term" value="P:phosphorelay signal transduction system"/>
    <property type="evidence" value="ECO:0007669"/>
    <property type="project" value="InterPro"/>
</dbReference>
<dbReference type="Pfam" id="PF02518">
    <property type="entry name" value="HATPase_c"/>
    <property type="match status" value="1"/>
</dbReference>
<gene>
    <name evidence="12" type="ordered locus">Metfor_0384</name>
</gene>
<dbReference type="GO" id="GO:0004673">
    <property type="term" value="F:protein histidine kinase activity"/>
    <property type="evidence" value="ECO:0007669"/>
    <property type="project" value="UniProtKB-EC"/>
</dbReference>
<dbReference type="SUPFAM" id="SSF55785">
    <property type="entry name" value="PYP-like sensor domain (PAS domain)"/>
    <property type="match status" value="7"/>
</dbReference>
<sequence length="1471" mass="165280">MLSLLYVDDEPGLLDIGKLFLETSGDFAVTTALSGSEGLAALAAHSFDAIVSDYQMPEMNGIELLKAVRKSHGSIPFILFTGRGREEVVIEAINNGADFYLQKGGDPKAQFAELAHKIRQAVSKRQAEYALMDSERRLSDLINFLPDATFAIDTARRVIAWNRAIEEMTGIAASAMLGKGEYEYALPFYGERRPILIDLIFEPDDEVSRRYSNIRREGNILSAETDLPTPKGKQIYVIAKASPLYDKGGNVTGAIESIRDITDRKKAEEAQRESEKRFRELAELLPLGIYESDATGRLTYVNRRALDMFGYTADTFARGVDFRTAIAPADRDRASAFFQTILETGISENAGREYSALRKDGTSFPILIFSSTVLRNGRVTGTRGIIVDITGRKKEEENLRAVNEELAASGDELREQYEELAASGRRIRESEQRLKYMLGFYEHAEKGDEDLRSYAVEGACIITASPLAYLAFMNEDESELTMYAWSRSVMAECTMVEKPIIYKTEKTGLWGEAVRQRRPVITNDYLVPNPAKKRYPDGHPHIIRHMNVPVIEEGRVVLVAGVANKATDYSGNDANELLLLMQGLWSLLKAKRMEAERRADERKYRTVVENSSDAIYIYRGDRLLFANRRVSELTGFSEEELQKKNIWDLVYPDDRARLQEARDRRTAGEDIPHSFSARVVTRNGEVRICEFTVTLITYQDQPALLGIIHDVTEKQRMEAERQAAYEQLANAEEKLRKQYDELADAEEQIRTRTQQMEEIATTVPGVVFQFYARFDGSMGFYYINERSREILGIDNNPSKFFLAFTSAVHPSDRARFMDSVHTATDSEALWDFTGKFVKPSGDVIWFRGMASPVRHGDELVFSGVLQDVTDRIGISQALQESEAKFRAITNQTSQFIGLINPDGTVLMANRTALDFAGVEESAVAGCPFWETAWWSHSAEIQEQLKDAIQKAASGETVRFETTHRASDGHTAFIDFSIKPVKGADDKIPFLLAEGRDISRRKLAEIALKESEEKYRLIAENSPDMIFFLDTCGTVRYINPLGARAMLTTPENLIGKNLFSLFRPEIAEKYMVAIRGIAASRIPLRNEVFEHLPSGTFWLDIRLIPLLDPSGSVFGILGLIHDISHRKEAENALRESEEKYRLLVENTHDIIYLINHEGVFTFVSPSFTDILGYMPEDVTGQSFKQFIHPDDIALCEEALQNVISTGQRMTGVEYRVIHANGSVRVHTSSVSPILDKTGKVMTYMGNARDITEMKQVQNAIKESNRKLNLLSSITRHDVANQLTVMQGYAQLAALRKPDPVVMDFLAKISSSIETIQHQFEFAKTYQDMGAHAPVWVAVRDVIESVRPPLLDLDMRCDSFEIFSDPMIVKVFLNLFDNAARYGKTFTVVTVRCGISEDGELLITFADNGIGIPLDEKQKIFEKGYGKHTGFGLFLAREILAITGIEIHETGTHGKGACFEITVPKGAFRSAQK</sequence>
<dbReference type="PROSITE" id="PS50109">
    <property type="entry name" value="HIS_KIN"/>
    <property type="match status" value="1"/>
</dbReference>
<dbReference type="Pfam" id="PF08447">
    <property type="entry name" value="PAS_3"/>
    <property type="match status" value="3"/>
</dbReference>
<evidence type="ECO:0000259" key="8">
    <source>
        <dbReference type="PROSITE" id="PS50109"/>
    </source>
</evidence>
<dbReference type="InterPro" id="IPR011006">
    <property type="entry name" value="CheY-like_superfamily"/>
</dbReference>
<dbReference type="PANTHER" id="PTHR43304">
    <property type="entry name" value="PHYTOCHROME-LIKE PROTEIN CPH1"/>
    <property type="match status" value="1"/>
</dbReference>
<feature type="domain" description="PAC" evidence="11">
    <location>
        <begin position="955"/>
        <end position="1009"/>
    </location>
</feature>
<dbReference type="InterPro" id="IPR000014">
    <property type="entry name" value="PAS"/>
</dbReference>
<dbReference type="InterPro" id="IPR000700">
    <property type="entry name" value="PAS-assoc_C"/>
</dbReference>
<dbReference type="PROSITE" id="PS50112">
    <property type="entry name" value="PAS"/>
    <property type="match status" value="6"/>
</dbReference>
<dbReference type="Gene3D" id="3.30.450.20">
    <property type="entry name" value="PAS domain"/>
    <property type="match status" value="7"/>
</dbReference>
<dbReference type="SUPFAM" id="SSF55874">
    <property type="entry name" value="ATPase domain of HSP90 chaperone/DNA topoisomerase II/histidine kinase"/>
    <property type="match status" value="1"/>
</dbReference>
<feature type="coiled-coil region" evidence="7">
    <location>
        <begin position="392"/>
        <end position="423"/>
    </location>
</feature>
<dbReference type="InterPro" id="IPR035965">
    <property type="entry name" value="PAS-like_dom_sf"/>
</dbReference>
<organism evidence="12 13">
    <name type="scientific">Methanoregula formicica (strain DSM 22288 / NBRC 105244 / SMSP)</name>
    <dbReference type="NCBI Taxonomy" id="593750"/>
    <lineage>
        <taxon>Archaea</taxon>
        <taxon>Methanobacteriati</taxon>
        <taxon>Methanobacteriota</taxon>
        <taxon>Stenosarchaea group</taxon>
        <taxon>Methanomicrobia</taxon>
        <taxon>Methanomicrobiales</taxon>
        <taxon>Methanoregulaceae</taxon>
        <taxon>Methanoregula</taxon>
    </lineage>
</organism>
<feature type="domain" description="PAS" evidence="10">
    <location>
        <begin position="600"/>
        <end position="669"/>
    </location>
</feature>
<dbReference type="Pfam" id="PF13426">
    <property type="entry name" value="PAS_9"/>
    <property type="match status" value="2"/>
</dbReference>
<dbReference type="SUPFAM" id="SSF55781">
    <property type="entry name" value="GAF domain-like"/>
    <property type="match status" value="1"/>
</dbReference>
<feature type="domain" description="PAS" evidence="10">
    <location>
        <begin position="881"/>
        <end position="951"/>
    </location>
</feature>
<feature type="domain" description="PAC" evidence="11">
    <location>
        <begin position="1209"/>
        <end position="1261"/>
    </location>
</feature>
<keyword evidence="3 6" id="KW-0597">Phosphoprotein</keyword>
<dbReference type="eggNOG" id="arCOG02385">
    <property type="taxonomic scope" value="Archaea"/>
</dbReference>
<dbReference type="NCBIfam" id="TIGR00229">
    <property type="entry name" value="sensory_box"/>
    <property type="match status" value="6"/>
</dbReference>
<dbReference type="InterPro" id="IPR003018">
    <property type="entry name" value="GAF"/>
</dbReference>
<dbReference type="SUPFAM" id="SSF52172">
    <property type="entry name" value="CheY-like"/>
    <property type="match status" value="1"/>
</dbReference>
<dbReference type="Pfam" id="PF13185">
    <property type="entry name" value="GAF_2"/>
    <property type="match status" value="1"/>
</dbReference>
<dbReference type="Proteomes" id="UP000010824">
    <property type="component" value="Chromosome"/>
</dbReference>
<dbReference type="SMART" id="SM00387">
    <property type="entry name" value="HATPase_c"/>
    <property type="match status" value="1"/>
</dbReference>
<keyword evidence="5" id="KW-0418">Kinase</keyword>
<dbReference type="SMART" id="SM00448">
    <property type="entry name" value="REC"/>
    <property type="match status" value="1"/>
</dbReference>
<name>L0HDQ4_METFS</name>
<dbReference type="InterPro" id="IPR013656">
    <property type="entry name" value="PAS_4"/>
</dbReference>
<dbReference type="Pfam" id="PF00072">
    <property type="entry name" value="Response_reg"/>
    <property type="match status" value="1"/>
</dbReference>
<dbReference type="InterPro" id="IPR013655">
    <property type="entry name" value="PAS_fold_3"/>
</dbReference>
<dbReference type="OrthoDB" id="230688at2157"/>
<dbReference type="SMART" id="SM00086">
    <property type="entry name" value="PAC"/>
    <property type="match status" value="7"/>
</dbReference>
<feature type="domain" description="PAC" evidence="11">
    <location>
        <begin position="350"/>
        <end position="401"/>
    </location>
</feature>
<feature type="domain" description="Response regulatory" evidence="9">
    <location>
        <begin position="3"/>
        <end position="118"/>
    </location>
</feature>
<dbReference type="eggNOG" id="arCOG02357">
    <property type="taxonomic scope" value="Archaea"/>
</dbReference>
<dbReference type="RefSeq" id="WP_015284422.1">
    <property type="nucleotide sequence ID" value="NC_019943.1"/>
</dbReference>
<feature type="modified residue" description="4-aspartylphosphate" evidence="6">
    <location>
        <position position="53"/>
    </location>
</feature>
<evidence type="ECO:0000313" key="12">
    <source>
        <dbReference type="EMBL" id="AGB01458.1"/>
    </source>
</evidence>
<dbReference type="eggNOG" id="arCOG02348">
    <property type="taxonomic scope" value="Archaea"/>
</dbReference>
<feature type="domain" description="PAC" evidence="11">
    <location>
        <begin position="1081"/>
        <end position="1134"/>
    </location>
</feature>
<feature type="coiled-coil region" evidence="7">
    <location>
        <begin position="714"/>
        <end position="762"/>
    </location>
</feature>
<keyword evidence="7" id="KW-0175">Coiled coil</keyword>
<feature type="domain" description="PAS" evidence="10">
    <location>
        <begin position="1135"/>
        <end position="1205"/>
    </location>
</feature>
<dbReference type="Gene3D" id="3.30.565.10">
    <property type="entry name" value="Histidine kinase-like ATPase, C-terminal domain"/>
    <property type="match status" value="1"/>
</dbReference>
<protein>
    <recommendedName>
        <fullName evidence="2">histidine kinase</fullName>
        <ecNumber evidence="2">2.7.13.3</ecNumber>
    </recommendedName>
</protein>
<keyword evidence="4" id="KW-0808">Transferase</keyword>
<feature type="domain" description="PAC" evidence="11">
    <location>
        <begin position="830"/>
        <end position="880"/>
    </location>
</feature>
<dbReference type="SMART" id="SM00091">
    <property type="entry name" value="PAS"/>
    <property type="match status" value="6"/>
</dbReference>
<evidence type="ECO:0000259" key="11">
    <source>
        <dbReference type="PROSITE" id="PS50113"/>
    </source>
</evidence>
<feature type="domain" description="PAS" evidence="10">
    <location>
        <begin position="1010"/>
        <end position="1064"/>
    </location>
</feature>
<feature type="domain" description="PAS" evidence="10">
    <location>
        <begin position="134"/>
        <end position="187"/>
    </location>
</feature>
<feature type="domain" description="Histidine kinase" evidence="8">
    <location>
        <begin position="1272"/>
        <end position="1465"/>
    </location>
</feature>
<dbReference type="CDD" id="cd00075">
    <property type="entry name" value="HATPase"/>
    <property type="match status" value="1"/>
</dbReference>
<dbReference type="PROSITE" id="PS50110">
    <property type="entry name" value="RESPONSE_REGULATORY"/>
    <property type="match status" value="1"/>
</dbReference>
<dbReference type="eggNOG" id="arCOG02353">
    <property type="taxonomic scope" value="Archaea"/>
</dbReference>
<accession>L0HDQ4</accession>
<comment type="catalytic activity">
    <reaction evidence="1">
        <text>ATP + protein L-histidine = ADP + protein N-phospho-L-histidine.</text>
        <dbReference type="EC" id="2.7.13.3"/>
    </reaction>
</comment>
<evidence type="ECO:0000256" key="1">
    <source>
        <dbReference type="ARBA" id="ARBA00000085"/>
    </source>
</evidence>
<evidence type="ECO:0000259" key="9">
    <source>
        <dbReference type="PROSITE" id="PS50110"/>
    </source>
</evidence>
<dbReference type="InterPro" id="IPR036890">
    <property type="entry name" value="HATPase_C_sf"/>
</dbReference>
<reference evidence="12 13" key="2">
    <citation type="journal article" date="2014" name="Genome Announc.">
        <title>Complete Genome Sequence of Methanoregula formicica SMSPT, a Mesophilic Hydrogenotrophic Methanogen Isolated from a Methanogenic Upflow Anaerobic Sludge Blanket Reactor.</title>
        <authorList>
            <person name="Yamamoto K."/>
            <person name="Tamaki H."/>
            <person name="Cadillo-Quiroz H."/>
            <person name="Imachi H."/>
            <person name="Kyrpides N."/>
            <person name="Woyke T."/>
            <person name="Goodwin L."/>
            <person name="Zinder S.H."/>
            <person name="Kamagata Y."/>
            <person name="Liu W.T."/>
        </authorList>
    </citation>
    <scope>NUCLEOTIDE SEQUENCE [LARGE SCALE GENOMIC DNA]</scope>
    <source>
        <strain evidence="13">DSM 22288 / NBRC 105244 / SMSP</strain>
    </source>
</reference>
<evidence type="ECO:0000256" key="5">
    <source>
        <dbReference type="ARBA" id="ARBA00022777"/>
    </source>
</evidence>
<feature type="domain" description="PAC" evidence="11">
    <location>
        <begin position="673"/>
        <end position="723"/>
    </location>
</feature>
<dbReference type="EC" id="2.7.13.3" evidence="2"/>
<dbReference type="KEGG" id="mfo:Metfor_0384"/>
<dbReference type="EMBL" id="CP003167">
    <property type="protein sequence ID" value="AGB01458.1"/>
    <property type="molecule type" value="Genomic_DNA"/>
</dbReference>
<dbReference type="InterPro" id="IPR001610">
    <property type="entry name" value="PAC"/>
</dbReference>
<evidence type="ECO:0000256" key="3">
    <source>
        <dbReference type="ARBA" id="ARBA00022553"/>
    </source>
</evidence>
<dbReference type="STRING" id="593750.Metfor_0384"/>
<dbReference type="InterPro" id="IPR003594">
    <property type="entry name" value="HATPase_dom"/>
</dbReference>
<evidence type="ECO:0000256" key="4">
    <source>
        <dbReference type="ARBA" id="ARBA00022679"/>
    </source>
</evidence>
<dbReference type="eggNOG" id="arCOG06193">
    <property type="taxonomic scope" value="Archaea"/>
</dbReference>
<evidence type="ECO:0000313" key="13">
    <source>
        <dbReference type="Proteomes" id="UP000010824"/>
    </source>
</evidence>